<dbReference type="AlphaFoldDB" id="A0A9W7TVJ3"/>
<dbReference type="PANTHER" id="PTHR33539:SF1">
    <property type="entry name" value="UPF0764 PROTEIN C16ORF89"/>
    <property type="match status" value="1"/>
</dbReference>
<comment type="caution">
    <text evidence="2">The sequence shown here is derived from an EMBL/GenBank/DDBJ whole genome shotgun (WGS) entry which is preliminary data.</text>
</comment>
<dbReference type="OrthoDB" id="5949187at2759"/>
<sequence length="346" mass="39393">MLYPFFLLLILTSTVNLSGQDVIDNILLSLSKGITYFEKQGRNINLDGVVGYIILQAQLRKATRTWPDSDFLSLSQRSATVSMLKALNKSLSAAVSALQETDTKYFKEFEPILDSSFWSLPSEWSSTDPSLVYTSVRSMECYDEHLSDKCMTLLLGTWKDNGTPCIVTKSCRDVMTQFGCPHYSLSHQLLYFMIGTMKGCSRMLKGDMRLSRVNITVDHYKRIFCSNMIKSNQESFKNGLTSQMQDLFLENILLCGLVGFSDFYKLEWLQSILIWQDQEVGCFGKEDDIAQIFEEFLDAPHKRVKRREKTLNDGCSSHMTGVTVSALGGFLNYYLSEQDITKRPLI</sequence>
<gene>
    <name evidence="2" type="ORF">IRJ41_010772</name>
</gene>
<dbReference type="InterPro" id="IPR031751">
    <property type="entry name" value="DUF4735"/>
</dbReference>
<evidence type="ECO:0000313" key="2">
    <source>
        <dbReference type="EMBL" id="KAI7803726.1"/>
    </source>
</evidence>
<dbReference type="Pfam" id="PF15882">
    <property type="entry name" value="DUF4735"/>
    <property type="match status" value="1"/>
</dbReference>
<accession>A0A9W7TVJ3</accession>
<name>A0A9W7TVJ3_TRIRA</name>
<proteinExistence type="predicted"/>
<dbReference type="GO" id="GO:0016020">
    <property type="term" value="C:membrane"/>
    <property type="evidence" value="ECO:0007669"/>
    <property type="project" value="TreeGrafter"/>
</dbReference>
<evidence type="ECO:0000313" key="3">
    <source>
        <dbReference type="Proteomes" id="UP001059041"/>
    </source>
</evidence>
<evidence type="ECO:0000256" key="1">
    <source>
        <dbReference type="SAM" id="SignalP"/>
    </source>
</evidence>
<dbReference type="Proteomes" id="UP001059041">
    <property type="component" value="Linkage Group LG11"/>
</dbReference>
<feature type="signal peptide" evidence="1">
    <location>
        <begin position="1"/>
        <end position="19"/>
    </location>
</feature>
<dbReference type="EMBL" id="JAFHDT010000011">
    <property type="protein sequence ID" value="KAI7803726.1"/>
    <property type="molecule type" value="Genomic_DNA"/>
</dbReference>
<keyword evidence="1" id="KW-0732">Signal</keyword>
<keyword evidence="3" id="KW-1185">Reference proteome</keyword>
<reference evidence="2" key="1">
    <citation type="submission" date="2021-02" db="EMBL/GenBank/DDBJ databases">
        <title>Comparative genomics reveals that relaxation of natural selection precedes convergent phenotypic evolution of cavefish.</title>
        <authorList>
            <person name="Peng Z."/>
        </authorList>
    </citation>
    <scope>NUCLEOTIDE SEQUENCE</scope>
    <source>
        <tissue evidence="2">Muscle</tissue>
    </source>
</reference>
<feature type="chain" id="PRO_5040898517" evidence="1">
    <location>
        <begin position="20"/>
        <end position="346"/>
    </location>
</feature>
<dbReference type="GO" id="GO:0005829">
    <property type="term" value="C:cytosol"/>
    <property type="evidence" value="ECO:0007669"/>
    <property type="project" value="TreeGrafter"/>
</dbReference>
<dbReference type="PANTHER" id="PTHR33539">
    <property type="entry name" value="UPF0764 PROTEIN C16ORF89"/>
    <property type="match status" value="1"/>
</dbReference>
<organism evidence="2 3">
    <name type="scientific">Triplophysa rosa</name>
    <name type="common">Cave loach</name>
    <dbReference type="NCBI Taxonomy" id="992332"/>
    <lineage>
        <taxon>Eukaryota</taxon>
        <taxon>Metazoa</taxon>
        <taxon>Chordata</taxon>
        <taxon>Craniata</taxon>
        <taxon>Vertebrata</taxon>
        <taxon>Euteleostomi</taxon>
        <taxon>Actinopterygii</taxon>
        <taxon>Neopterygii</taxon>
        <taxon>Teleostei</taxon>
        <taxon>Ostariophysi</taxon>
        <taxon>Cypriniformes</taxon>
        <taxon>Nemacheilidae</taxon>
        <taxon>Triplophysa</taxon>
    </lineage>
</organism>
<protein>
    <submittedName>
        <fullName evidence="2">UPF0764 protein C16orf89-like protein</fullName>
    </submittedName>
</protein>